<evidence type="ECO:0000313" key="3">
    <source>
        <dbReference type="Proteomes" id="UP000005222"/>
    </source>
</evidence>
<dbReference type="eggNOG" id="ENOG502QQUZ">
    <property type="taxonomic scope" value="Eukaryota"/>
</dbReference>
<evidence type="ECO:0000313" key="2">
    <source>
        <dbReference type="EMBL" id="CCE88884.1"/>
    </source>
</evidence>
<dbReference type="EMBL" id="FO082054">
    <property type="protein sequence ID" value="CCE88884.1"/>
    <property type="molecule type" value="Genomic_DNA"/>
</dbReference>
<dbReference type="Pfam" id="PF08616">
    <property type="entry name" value="SPA"/>
    <property type="match status" value="1"/>
</dbReference>
<name>G8YLF0_PICSO</name>
<dbReference type="OrthoDB" id="66409at2759"/>
<reference evidence="2 3" key="1">
    <citation type="journal article" date="2012" name="G3 (Bethesda)">
        <title>Pichia sorbitophila, an interspecies yeast hybrid reveals early steps of genome resolution following polyploidization.</title>
        <authorList>
            <person name="Leh Louis V."/>
            <person name="Despons L."/>
            <person name="Friedrich A."/>
            <person name="Martin T."/>
            <person name="Durrens P."/>
            <person name="Casaregola S."/>
            <person name="Neuveglise C."/>
            <person name="Fairhead C."/>
            <person name="Marck C."/>
            <person name="Cruz J.A."/>
            <person name="Straub M.L."/>
            <person name="Kugler V."/>
            <person name="Sacerdot C."/>
            <person name="Uzunov Z."/>
            <person name="Thierry A."/>
            <person name="Weiss S."/>
            <person name="Bleykasten C."/>
            <person name="De Montigny J."/>
            <person name="Jacques N."/>
            <person name="Jung P."/>
            <person name="Lemaire M."/>
            <person name="Mallet S."/>
            <person name="Morel G."/>
            <person name="Richard G.F."/>
            <person name="Sarkar A."/>
            <person name="Savel G."/>
            <person name="Schacherer J."/>
            <person name="Seret M.L."/>
            <person name="Talla E."/>
            <person name="Samson G."/>
            <person name="Jubin C."/>
            <person name="Poulain J."/>
            <person name="Vacherie B."/>
            <person name="Barbe V."/>
            <person name="Pelletier E."/>
            <person name="Sherman D.J."/>
            <person name="Westhof E."/>
            <person name="Weissenbach J."/>
            <person name="Baret P.V."/>
            <person name="Wincker P."/>
            <person name="Gaillardin C."/>
            <person name="Dujon B."/>
            <person name="Souciet J.L."/>
        </authorList>
    </citation>
    <scope>NUCLEOTIDE SEQUENCE [LARGE SCALE GENOMIC DNA]</scope>
    <source>
        <strain evidence="3">ATCC MYA-4447 / BCRC 22081 / CBS 7064 / NBRC 10061 / NRRL Y-12695</strain>
    </source>
</reference>
<dbReference type="InterPro" id="IPR052809">
    <property type="entry name" value="Actin_polarity_regulatory"/>
</dbReference>
<dbReference type="PANTHER" id="PTHR28245">
    <property type="entry name" value="ARF3-INTERACTING PROTEIN 1"/>
    <property type="match status" value="1"/>
</dbReference>
<dbReference type="STRING" id="559304.G8YLF0"/>
<dbReference type="PANTHER" id="PTHR28245:SF1">
    <property type="entry name" value="ARF3-INTERACTING PROTEIN 1"/>
    <property type="match status" value="1"/>
</dbReference>
<protein>
    <submittedName>
        <fullName evidence="2">Piso0_001674 protein</fullName>
    </submittedName>
</protein>
<evidence type="ECO:0000259" key="1">
    <source>
        <dbReference type="PROSITE" id="PS50211"/>
    </source>
</evidence>
<dbReference type="PROSITE" id="PS50211">
    <property type="entry name" value="DENN"/>
    <property type="match status" value="1"/>
</dbReference>
<dbReference type="InParanoid" id="G8YLF0"/>
<dbReference type="InterPro" id="IPR012860">
    <property type="entry name" value="Afi1_N"/>
</dbReference>
<dbReference type="OMA" id="MLPDQIH"/>
<dbReference type="Pfam" id="PF07792">
    <property type="entry name" value="Afi1"/>
    <property type="match status" value="1"/>
</dbReference>
<dbReference type="GO" id="GO:0000282">
    <property type="term" value="P:cellular bud site selection"/>
    <property type="evidence" value="ECO:0007669"/>
    <property type="project" value="TreeGrafter"/>
</dbReference>
<accession>G8YLF0</accession>
<sequence>MKNIEYIITAEFHIDRGPSLIDSFPGSIPGLKNLPFLPETMIPDQIHKREDDYTLFLLFRDAKTGEFCYMKEDKEYEEELYYLYTIVFNSKDDVYRRGSQIKSLSLITRLSFFKSFRPLMTICLEKYFHSNDTTCLQELYHSLNSKNFDTGYDISMSKKLLVTSVLDLFINEKIYGDQKFRKRLLEIKGEENKDLFIRKDLSFNSVVQFCGMSLPVKVPMISLPDTIGDYLNPTDLNLKANLINLLEASLATKLYHEELTIYGLQTPPIIILINAILTGKKIIILSYENSAGYIIDTVFLILKIITGGGILCNVLSNYNVFPIIDVSKIDYLERCDHYIAGTINPFFKHNEKLWDLMYDLDSNEIFLSKEYCYTEKEAHGHIFKNSIISEDAKFLSNLQLSLFTYNDDLSTIQLIFRRHINEIIRIMLSSKNFIDNRNEAKPNVNLLLSGVGYYWNSDTNKLLEMTCYQTIGNKFQNLLYNGVFSYSLSLSNLANELNAVIDLQHHMQSLTSMSNIEEEKRVWRGILQYLVSGRSLENLLLVTYLIPPSSSLSLQSSSSHGGGLTIFDKNKGIEIILINLFHYDDDIKSIVVTILKELQENFLGEWCLSEYLRSNVMYELAFDDLSSDVS</sequence>
<dbReference type="HOGENOM" id="CLU_009044_0_0_1"/>
<feature type="domain" description="UDENN" evidence="1">
    <location>
        <begin position="5"/>
        <end position="500"/>
    </location>
</feature>
<proteinExistence type="predicted"/>
<dbReference type="GO" id="GO:0051666">
    <property type="term" value="P:actin cortical patch localization"/>
    <property type="evidence" value="ECO:0007669"/>
    <property type="project" value="TreeGrafter"/>
</dbReference>
<keyword evidence="3" id="KW-1185">Reference proteome</keyword>
<dbReference type="GO" id="GO:0005935">
    <property type="term" value="C:cellular bud neck"/>
    <property type="evidence" value="ECO:0007669"/>
    <property type="project" value="TreeGrafter"/>
</dbReference>
<dbReference type="Proteomes" id="UP000005222">
    <property type="component" value="Chromosome F"/>
</dbReference>
<gene>
    <name evidence="2" type="primary">Piso0_001674</name>
    <name evidence="2" type="ORF">GNLVRS01_PISO0F11577g</name>
</gene>
<organism evidence="2 3">
    <name type="scientific">Pichia sorbitophila (strain ATCC MYA-4447 / BCRC 22081 / CBS 7064 / NBRC 10061 / NRRL Y-12695)</name>
    <name type="common">Hybrid yeast</name>
    <dbReference type="NCBI Taxonomy" id="559304"/>
    <lineage>
        <taxon>Eukaryota</taxon>
        <taxon>Fungi</taxon>
        <taxon>Dikarya</taxon>
        <taxon>Ascomycota</taxon>
        <taxon>Saccharomycotina</taxon>
        <taxon>Pichiomycetes</taxon>
        <taxon>Debaryomycetaceae</taxon>
        <taxon>Millerozyma</taxon>
    </lineage>
</organism>
<dbReference type="GO" id="GO:0005886">
    <property type="term" value="C:plasma membrane"/>
    <property type="evidence" value="ECO:0007669"/>
    <property type="project" value="TreeGrafter"/>
</dbReference>
<dbReference type="FunCoup" id="G8YLF0">
    <property type="interactions" value="18"/>
</dbReference>
<dbReference type="InterPro" id="IPR037516">
    <property type="entry name" value="Tripartite_DENN"/>
</dbReference>
<dbReference type="AlphaFoldDB" id="G8YLF0"/>